<gene>
    <name evidence="1" type="ORF">LSH36_2300g00001</name>
</gene>
<comment type="caution">
    <text evidence="1">The sequence shown here is derived from an EMBL/GenBank/DDBJ whole genome shotgun (WGS) entry which is preliminary data.</text>
</comment>
<dbReference type="Proteomes" id="UP001208570">
    <property type="component" value="Unassembled WGS sequence"/>
</dbReference>
<accession>A0AAD9IQK1</accession>
<proteinExistence type="predicted"/>
<dbReference type="AlphaFoldDB" id="A0AAD9IQK1"/>
<evidence type="ECO:0000313" key="2">
    <source>
        <dbReference type="Proteomes" id="UP001208570"/>
    </source>
</evidence>
<sequence length="182" mass="20466">MKWTDDNRASGICQLLEVTNENPRNVIEDSSFSYFFGEPICIRVVIHNTSSSSRNNSYYISNSSNNSNYTSKGNNNNNFNYYIESDKTHEYVGTQDFNSGSVSSVDISLKRVLIMLQERTVPATVISMLDNQAKHINGVPPKTQIVPGYTALDQLFLECANLETYSLHTQKRNISTAAKYAL</sequence>
<name>A0AAD9IQK1_9ANNE</name>
<protein>
    <submittedName>
        <fullName evidence="1">Uncharacterized protein</fullName>
    </submittedName>
</protein>
<evidence type="ECO:0000313" key="1">
    <source>
        <dbReference type="EMBL" id="KAK2138859.1"/>
    </source>
</evidence>
<dbReference type="EMBL" id="JAODUP010002293">
    <property type="protein sequence ID" value="KAK2138859.1"/>
    <property type="molecule type" value="Genomic_DNA"/>
</dbReference>
<keyword evidence="2" id="KW-1185">Reference proteome</keyword>
<organism evidence="1 2">
    <name type="scientific">Paralvinella palmiformis</name>
    <dbReference type="NCBI Taxonomy" id="53620"/>
    <lineage>
        <taxon>Eukaryota</taxon>
        <taxon>Metazoa</taxon>
        <taxon>Spiralia</taxon>
        <taxon>Lophotrochozoa</taxon>
        <taxon>Annelida</taxon>
        <taxon>Polychaeta</taxon>
        <taxon>Sedentaria</taxon>
        <taxon>Canalipalpata</taxon>
        <taxon>Terebellida</taxon>
        <taxon>Terebelliformia</taxon>
        <taxon>Alvinellidae</taxon>
        <taxon>Paralvinella</taxon>
    </lineage>
</organism>
<reference evidence="1" key="1">
    <citation type="journal article" date="2023" name="Mol. Biol. Evol.">
        <title>Third-Generation Sequencing Reveals the Adaptive Role of the Epigenome in Three Deep-Sea Polychaetes.</title>
        <authorList>
            <person name="Perez M."/>
            <person name="Aroh O."/>
            <person name="Sun Y."/>
            <person name="Lan Y."/>
            <person name="Juniper S.K."/>
            <person name="Young C.R."/>
            <person name="Angers B."/>
            <person name="Qian P.Y."/>
        </authorList>
    </citation>
    <scope>NUCLEOTIDE SEQUENCE</scope>
    <source>
        <strain evidence="1">P08H-3</strain>
    </source>
</reference>